<evidence type="ECO:0000313" key="3">
    <source>
        <dbReference type="Proteomes" id="UP000284706"/>
    </source>
</evidence>
<reference evidence="2 3" key="1">
    <citation type="journal article" date="2018" name="Evol. Lett.">
        <title>Horizontal gene cluster transfer increased hallucinogenic mushroom diversity.</title>
        <authorList>
            <person name="Reynolds H.T."/>
            <person name="Vijayakumar V."/>
            <person name="Gluck-Thaler E."/>
            <person name="Korotkin H.B."/>
            <person name="Matheny P.B."/>
            <person name="Slot J.C."/>
        </authorList>
    </citation>
    <scope>NUCLEOTIDE SEQUENCE [LARGE SCALE GENOMIC DNA]</scope>
    <source>
        <strain evidence="2 3">SRW20</strain>
    </source>
</reference>
<feature type="chain" id="PRO_5019240755" description="Cyanovirin-N domain-containing protein" evidence="1">
    <location>
        <begin position="22"/>
        <end position="129"/>
    </location>
</feature>
<protein>
    <recommendedName>
        <fullName evidence="4">Cyanovirin-N domain-containing protein</fullName>
    </recommendedName>
</protein>
<evidence type="ECO:0000313" key="2">
    <source>
        <dbReference type="EMBL" id="PPQ80236.1"/>
    </source>
</evidence>
<evidence type="ECO:0008006" key="4">
    <source>
        <dbReference type="Google" id="ProtNLM"/>
    </source>
</evidence>
<dbReference type="EMBL" id="NHYE01004963">
    <property type="protein sequence ID" value="PPQ80236.1"/>
    <property type="molecule type" value="Genomic_DNA"/>
</dbReference>
<sequence>MRLSVASIAVLAISALEAAAAADCWAPASTVTARFGPLKDLRTDARLFCNIFSSNVTGTLHAGGRYNFGYQSAAFIGNFANYTSCIDTFNTIVTDCYGAGSTSPTMLGGIMADEGGGALAISFGDGIKI</sequence>
<keyword evidence="3" id="KW-1185">Reference proteome</keyword>
<gene>
    <name evidence="2" type="ORF">CVT26_012034</name>
</gene>
<dbReference type="CDD" id="cd22811">
    <property type="entry name" value="agbl-like"/>
    <property type="match status" value="1"/>
</dbReference>
<feature type="signal peptide" evidence="1">
    <location>
        <begin position="1"/>
        <end position="21"/>
    </location>
</feature>
<organism evidence="2 3">
    <name type="scientific">Gymnopilus dilepis</name>
    <dbReference type="NCBI Taxonomy" id="231916"/>
    <lineage>
        <taxon>Eukaryota</taxon>
        <taxon>Fungi</taxon>
        <taxon>Dikarya</taxon>
        <taxon>Basidiomycota</taxon>
        <taxon>Agaricomycotina</taxon>
        <taxon>Agaricomycetes</taxon>
        <taxon>Agaricomycetidae</taxon>
        <taxon>Agaricales</taxon>
        <taxon>Agaricineae</taxon>
        <taxon>Hymenogastraceae</taxon>
        <taxon>Gymnopilus</taxon>
    </lineage>
</organism>
<dbReference type="InParanoid" id="A0A409WP04"/>
<evidence type="ECO:0000256" key="1">
    <source>
        <dbReference type="SAM" id="SignalP"/>
    </source>
</evidence>
<dbReference type="Proteomes" id="UP000284706">
    <property type="component" value="Unassembled WGS sequence"/>
</dbReference>
<dbReference type="OrthoDB" id="3031510at2759"/>
<accession>A0A409WP04</accession>
<proteinExistence type="predicted"/>
<comment type="caution">
    <text evidence="2">The sequence shown here is derived from an EMBL/GenBank/DDBJ whole genome shotgun (WGS) entry which is preliminary data.</text>
</comment>
<keyword evidence="1" id="KW-0732">Signal</keyword>
<name>A0A409WP04_9AGAR</name>
<dbReference type="AlphaFoldDB" id="A0A409WP04"/>